<dbReference type="EMBL" id="BTGU01015802">
    <property type="protein sequence ID" value="GMN73330.1"/>
    <property type="molecule type" value="Genomic_DNA"/>
</dbReference>
<sequence>MEAMMGEMKHLMKFNLVSQQHYRWCHGSDVVYGGHDGQDEACDEVVIRADLRADRSDGEYMCGPATTCS</sequence>
<comment type="caution">
    <text evidence="1">The sequence shown here is derived from an EMBL/GenBank/DDBJ whole genome shotgun (WGS) entry which is preliminary data.</text>
</comment>
<reference evidence="1" key="1">
    <citation type="submission" date="2023-07" db="EMBL/GenBank/DDBJ databases">
        <title>draft genome sequence of fig (Ficus carica).</title>
        <authorList>
            <person name="Takahashi T."/>
            <person name="Nishimura K."/>
        </authorList>
    </citation>
    <scope>NUCLEOTIDE SEQUENCE</scope>
</reference>
<organism evidence="1 2">
    <name type="scientific">Ficus carica</name>
    <name type="common">Common fig</name>
    <dbReference type="NCBI Taxonomy" id="3494"/>
    <lineage>
        <taxon>Eukaryota</taxon>
        <taxon>Viridiplantae</taxon>
        <taxon>Streptophyta</taxon>
        <taxon>Embryophyta</taxon>
        <taxon>Tracheophyta</taxon>
        <taxon>Spermatophyta</taxon>
        <taxon>Magnoliopsida</taxon>
        <taxon>eudicotyledons</taxon>
        <taxon>Gunneridae</taxon>
        <taxon>Pentapetalae</taxon>
        <taxon>rosids</taxon>
        <taxon>fabids</taxon>
        <taxon>Rosales</taxon>
        <taxon>Moraceae</taxon>
        <taxon>Ficeae</taxon>
        <taxon>Ficus</taxon>
    </lineage>
</organism>
<keyword evidence="2" id="KW-1185">Reference proteome</keyword>
<evidence type="ECO:0000313" key="2">
    <source>
        <dbReference type="Proteomes" id="UP001187192"/>
    </source>
</evidence>
<proteinExistence type="predicted"/>
<dbReference type="Proteomes" id="UP001187192">
    <property type="component" value="Unassembled WGS sequence"/>
</dbReference>
<gene>
    <name evidence="1" type="ORF">TIFTF001_054856</name>
</gene>
<evidence type="ECO:0000313" key="1">
    <source>
        <dbReference type="EMBL" id="GMN73330.1"/>
    </source>
</evidence>
<name>A0AA88EHH3_FICCA</name>
<dbReference type="AlphaFoldDB" id="A0AA88EHH3"/>
<protein>
    <submittedName>
        <fullName evidence="1">Uncharacterized protein</fullName>
    </submittedName>
</protein>
<accession>A0AA88EHH3</accession>